<feature type="compositionally biased region" description="Polar residues" evidence="12">
    <location>
        <begin position="1600"/>
        <end position="1609"/>
    </location>
</feature>
<feature type="compositionally biased region" description="Low complexity" evidence="12">
    <location>
        <begin position="703"/>
        <end position="717"/>
    </location>
</feature>
<evidence type="ECO:0000256" key="6">
    <source>
        <dbReference type="ARBA" id="ARBA00023015"/>
    </source>
</evidence>
<dbReference type="STRING" id="139723.A0A182M1U3"/>
<dbReference type="PANTHER" id="PTHR24383">
    <property type="entry name" value="ZINC FINGER PROTEIN"/>
    <property type="match status" value="1"/>
</dbReference>
<evidence type="ECO:0000256" key="12">
    <source>
        <dbReference type="SAM" id="MobiDB-lite"/>
    </source>
</evidence>
<feature type="domain" description="C2H2-type" evidence="13">
    <location>
        <begin position="1847"/>
        <end position="1874"/>
    </location>
</feature>
<keyword evidence="5" id="KW-0862">Zinc</keyword>
<dbReference type="EnsemblMetazoa" id="ACUA007366-RA">
    <property type="protein sequence ID" value="ACUA007366-PA"/>
    <property type="gene ID" value="ACUA007366"/>
</dbReference>
<feature type="domain" description="C2H2-type" evidence="13">
    <location>
        <begin position="1786"/>
        <end position="1813"/>
    </location>
</feature>
<dbReference type="EMBL" id="AXCM01000001">
    <property type="status" value="NOT_ANNOTATED_CDS"/>
    <property type="molecule type" value="Genomic_DNA"/>
</dbReference>
<dbReference type="GO" id="GO:0005634">
    <property type="term" value="C:nucleus"/>
    <property type="evidence" value="ECO:0007669"/>
    <property type="project" value="UniProtKB-SubCell"/>
</dbReference>
<feature type="region of interest" description="Disordered" evidence="12">
    <location>
        <begin position="1246"/>
        <end position="1353"/>
    </location>
</feature>
<dbReference type="FunFam" id="3.30.160.60:FF:000446">
    <property type="entry name" value="Zinc finger protein"/>
    <property type="match status" value="2"/>
</dbReference>
<evidence type="ECO:0000313" key="15">
    <source>
        <dbReference type="Proteomes" id="UP000075883"/>
    </source>
</evidence>
<feature type="region of interest" description="Disordered" evidence="12">
    <location>
        <begin position="1141"/>
        <end position="1191"/>
    </location>
</feature>
<protein>
    <recommendedName>
        <fullName evidence="13">C2H2-type domain-containing protein</fullName>
    </recommendedName>
</protein>
<dbReference type="InterPro" id="IPR036236">
    <property type="entry name" value="Znf_C2H2_sf"/>
</dbReference>
<feature type="domain" description="C2H2-type" evidence="13">
    <location>
        <begin position="2023"/>
        <end position="2050"/>
    </location>
</feature>
<evidence type="ECO:0000256" key="4">
    <source>
        <dbReference type="ARBA" id="ARBA00022771"/>
    </source>
</evidence>
<dbReference type="PROSITE" id="PS00028">
    <property type="entry name" value="ZINC_FINGER_C2H2_1"/>
    <property type="match status" value="11"/>
</dbReference>
<feature type="domain" description="C2H2-type" evidence="13">
    <location>
        <begin position="1995"/>
        <end position="2022"/>
    </location>
</feature>
<keyword evidence="8" id="KW-0804">Transcription</keyword>
<feature type="compositionally biased region" description="Acidic residues" evidence="12">
    <location>
        <begin position="1249"/>
        <end position="1258"/>
    </location>
</feature>
<evidence type="ECO:0000256" key="11">
    <source>
        <dbReference type="SAM" id="Coils"/>
    </source>
</evidence>
<feature type="domain" description="C2H2-type" evidence="13">
    <location>
        <begin position="2051"/>
        <end position="2078"/>
    </location>
</feature>
<dbReference type="SUPFAM" id="SSF57667">
    <property type="entry name" value="beta-beta-alpha zinc fingers"/>
    <property type="match status" value="6"/>
</dbReference>
<feature type="domain" description="C2H2-type" evidence="13">
    <location>
        <begin position="1937"/>
        <end position="1964"/>
    </location>
</feature>
<evidence type="ECO:0000256" key="1">
    <source>
        <dbReference type="ARBA" id="ARBA00004123"/>
    </source>
</evidence>
<keyword evidence="7" id="KW-0238">DNA-binding</keyword>
<feature type="compositionally biased region" description="Acidic residues" evidence="12">
    <location>
        <begin position="1463"/>
        <end position="1473"/>
    </location>
</feature>
<dbReference type="GO" id="GO:0008270">
    <property type="term" value="F:zinc ion binding"/>
    <property type="evidence" value="ECO:0007669"/>
    <property type="project" value="UniProtKB-KW"/>
</dbReference>
<evidence type="ECO:0000313" key="14">
    <source>
        <dbReference type="EnsemblMetazoa" id="ACUA007366-PA"/>
    </source>
</evidence>
<name>A0A182M1U3_9DIPT</name>
<dbReference type="InterPro" id="IPR013087">
    <property type="entry name" value="Znf_C2H2_type"/>
</dbReference>
<feature type="compositionally biased region" description="Basic and acidic residues" evidence="12">
    <location>
        <begin position="1333"/>
        <end position="1344"/>
    </location>
</feature>
<sequence>MAIECPVCTLYLRSGMTLAEHLDTHPKENVIKALVNRVVKQDAVGFFPGSLEELGSDEILPVEGSTPSIDNGAVSNTLTIRTNERTTALGIYEAQPMYMDNTILASSSNTVQASVSQPSQFAVVKAIDAHGIPSFQLNNVTLIKREIVQPVVTVAGVSSISTVAAAAPPATIGPVQNELSGIGSMGEDYLEPSGNGTGEAGCSRVVGPAVASTTVFPRYTNELYSGPPPPYSRAISSTVATNTQITPMQQQQQTVQLNLPKSTISGSVSVIGQQIQLLPKIHTETTNSAFKQYPTVQPERSGDESANQSSAASAPKSGYSGTATTIATRMVTTTAITTTCSTSSTATAIEQPSTVSTPVTTASKSAQNVSNSSKANVVKVISNVKVQSKLKDIQEIILQLNAGQMSIVGDKTTLIPPTTERRASAFASSGSGRSLLAIAPAKVECSSEEQLQEQQQQVQLPVVNNRMEQAEQNGMEQMAGDYDHEEEYSDAWQDDDNYADDEIREQWEEAPGAKRFASGNEQCELHPGQPVAQDKTALATISTGIEPSTNSTSSGNAMVTSVIRKTPQPLPCLPSPVQQDSKTQIKRLVFRVAGNATPTTVTISPAGPSTSPKIVRAWQGIKLECSTEDTGVANDANCAPADEEPAKPMSCASSALAGSDYAARQKQRFRPPKKLAIKPKRTHAEGCNFPNQHPDDCVQGNEPMTSTNSPWTSTPSTTIPLATALTTLAEVVCTSAAQQQQQPSTETFSSTSFNGITAVIQKTDTNSGIAAISPTVPSQTYQCADRETMEYSHPSTTPPKGYVSSQQLLMAPIKQEYSRPVDSSIPDVPLNSTNKANQMLHGGVRAPYTFGTPETGTATNAGHKPLHPTDEIDVGAYNISYVSETGETIYHPLPKKVKRTPRSEDDCSTSRSGGENMNVDHANSRAMDNRDGSMELIVEDVKVCGAIQGEDLHDHSNALNENEEMIQTEEDEKETTDEMDQDVSVVHEDSEEDENDDDVFEVEAVKHEQNPSPISLASEQPSHQRLLMVLTRVNNTVPTDTPEQDAHPTFLKDAVETVFERDSKDSSLVQQVIENNTIPPEEGLAQPYCKSEGSMKLPANLVMKRLHTEMIFTAEEKDLLEAGPSSRAIVHVGVPRPNVRVTNAGPFQMSSRAIPRKAEKDERKKSDTAKRRCGKDFLEAGPPTTSSSTSLGFAAVGPIYEQREEGSCFDHHSFNSQSNTASTTTMVDEQVQLLPESIVELKQAKTEPYMEDEQEEDTSTSSFLDLSTIPKNSLDGMTTDTASITSHSSSHSAGLGKDNGEGSGGTRSLLPSGSSITSTSMERAPSTESLNIRTDEKMPAKGEISEQESNGDMDVTSWNHRMYAVGENMPIYPSSYDLSTAQECWNLSSRNQGMFAVTDHFYHQQQHSGGNNTHGNTVSNQYMHSHVAFQFSSNSHQQLQQHGPDMQFGSSIITSKVEPHQDDDNDSDDVDEQAEGRRLKNAIPKLPFADMMVARMHEPPGAYDEVVTQHHHQQQPLQQQQSCEMKYDDPVGTTSYFGVAVATCSTLPLMSSEQPVLPSRPKPSGSGVTRTFRCTLCPKVFDTIKQRRVHQQREHANELLSLSSHTQNGHGVDRSGEGQQQQQQQQQVYKKQPIPVVMNYDWMKQEIERKSEASLRSSRMLMQGCSSSTSNVAVPGTSGEEMQQEQKLLVAQVQMAEGSAIVGSSSGGGIAPSMMRDEGMLSTACTVAARNRSYVCSTCNQKFDRFNLFNEHLLEHPVECFACGRHFKQWRNFSLHIKRHLGIKEHQCRSCGKQFVIKQKLIEHMRVHTGHAPIKCKLCNRSFKRFSNLAQHRKRYHLNRTVTKEDYVCQLCGEVFHTHAKMEWHKETHEKKPKSCPYCREKFIHRNSLTRHIRLSHTDKYAKLENKTEPCSICQQPYTKTSMRRHMETHTKERMAYACGICNKRFTTNWNLKQHKWTHANPTMKPFQCTYCPSAFVRESDFVTHVNAHRSIRPYTCNHCGSQFIRKYNWIRHTREHEIDKGHRCDVCGRQFHRKYYLTEHKRIHTGERPFACNICGKTSATKTNHNKHVRIHHARDPLTAEG</sequence>
<keyword evidence="3" id="KW-0677">Repeat</keyword>
<feature type="domain" description="C2H2-type" evidence="13">
    <location>
        <begin position="1874"/>
        <end position="1902"/>
    </location>
</feature>
<dbReference type="GO" id="GO:0003677">
    <property type="term" value="F:DNA binding"/>
    <property type="evidence" value="ECO:0007669"/>
    <property type="project" value="UniProtKB-KW"/>
</dbReference>
<evidence type="ECO:0000256" key="3">
    <source>
        <dbReference type="ARBA" id="ARBA00022737"/>
    </source>
</evidence>
<keyword evidence="6" id="KW-0805">Transcription regulation</keyword>
<feature type="compositionally biased region" description="Basic and acidic residues" evidence="12">
    <location>
        <begin position="1156"/>
        <end position="1178"/>
    </location>
</feature>
<evidence type="ECO:0000256" key="8">
    <source>
        <dbReference type="ARBA" id="ARBA00023163"/>
    </source>
</evidence>
<accession>A0A182M1U3</accession>
<feature type="compositionally biased region" description="Polar residues" evidence="12">
    <location>
        <begin position="1309"/>
        <end position="1332"/>
    </location>
</feature>
<evidence type="ECO:0000259" key="13">
    <source>
        <dbReference type="PROSITE" id="PS50157"/>
    </source>
</evidence>
<feature type="compositionally biased region" description="Low complexity" evidence="12">
    <location>
        <begin position="1278"/>
        <end position="1293"/>
    </location>
</feature>
<reference evidence="15" key="1">
    <citation type="submission" date="2013-09" db="EMBL/GenBank/DDBJ databases">
        <title>The Genome Sequence of Anopheles culicifacies species A.</title>
        <authorList>
            <consortium name="The Broad Institute Genomics Platform"/>
            <person name="Neafsey D.E."/>
            <person name="Besansky N."/>
            <person name="Howell P."/>
            <person name="Walton C."/>
            <person name="Young S.K."/>
            <person name="Zeng Q."/>
            <person name="Gargeya S."/>
            <person name="Fitzgerald M."/>
            <person name="Haas B."/>
            <person name="Abouelleil A."/>
            <person name="Allen A.W."/>
            <person name="Alvarado L."/>
            <person name="Arachchi H.M."/>
            <person name="Berlin A.M."/>
            <person name="Chapman S.B."/>
            <person name="Gainer-Dewar J."/>
            <person name="Goldberg J."/>
            <person name="Griggs A."/>
            <person name="Gujja S."/>
            <person name="Hansen M."/>
            <person name="Howarth C."/>
            <person name="Imamovic A."/>
            <person name="Ireland A."/>
            <person name="Larimer J."/>
            <person name="McCowan C."/>
            <person name="Murphy C."/>
            <person name="Pearson M."/>
            <person name="Poon T.W."/>
            <person name="Priest M."/>
            <person name="Roberts A."/>
            <person name="Saif S."/>
            <person name="Shea T."/>
            <person name="Sisk P."/>
            <person name="Sykes S."/>
            <person name="Wortman J."/>
            <person name="Nusbaum C."/>
            <person name="Birren B."/>
        </authorList>
    </citation>
    <scope>NUCLEOTIDE SEQUENCE [LARGE SCALE GENOMIC DNA]</scope>
    <source>
        <strain evidence="15">A-37</strain>
    </source>
</reference>
<dbReference type="Proteomes" id="UP000075883">
    <property type="component" value="Unassembled WGS sequence"/>
</dbReference>
<keyword evidence="4 10" id="KW-0863">Zinc-finger</keyword>
<evidence type="ECO:0000256" key="2">
    <source>
        <dbReference type="ARBA" id="ARBA00022723"/>
    </source>
</evidence>
<feature type="domain" description="C2H2-type" evidence="13">
    <location>
        <begin position="1572"/>
        <end position="1600"/>
    </location>
</feature>
<dbReference type="PROSITE" id="PS50157">
    <property type="entry name" value="ZINC_FINGER_C2H2_2"/>
    <property type="match status" value="11"/>
</dbReference>
<feature type="domain" description="C2H2-type" evidence="13">
    <location>
        <begin position="1967"/>
        <end position="1994"/>
    </location>
</feature>
<reference evidence="14" key="2">
    <citation type="submission" date="2020-05" db="UniProtKB">
        <authorList>
            <consortium name="EnsemblMetazoa"/>
        </authorList>
    </citation>
    <scope>IDENTIFICATION</scope>
    <source>
        <strain evidence="14">A-37</strain>
    </source>
</reference>
<comment type="subcellular location">
    <subcellularLocation>
        <location evidence="1">Nucleus</location>
    </subcellularLocation>
</comment>
<feature type="region of interest" description="Disordered" evidence="12">
    <location>
        <begin position="662"/>
        <end position="717"/>
    </location>
</feature>
<dbReference type="FunFam" id="3.30.160.60:FF:000100">
    <property type="entry name" value="Zinc finger 45-like"/>
    <property type="match status" value="1"/>
</dbReference>
<dbReference type="PANTHER" id="PTHR24383:SF20">
    <property type="entry name" value="C2H2-TYPE DOMAIN-CONTAINING PROTEIN"/>
    <property type="match status" value="1"/>
</dbReference>
<keyword evidence="9" id="KW-0539">Nucleus</keyword>
<keyword evidence="11" id="KW-0175">Coiled coil</keyword>
<feature type="domain" description="C2H2-type" evidence="13">
    <location>
        <begin position="1758"/>
        <end position="1785"/>
    </location>
</feature>
<feature type="region of interest" description="Disordered" evidence="12">
    <location>
        <begin position="1599"/>
        <end position="1630"/>
    </location>
</feature>
<feature type="compositionally biased region" description="Low complexity" evidence="12">
    <location>
        <begin position="1259"/>
        <end position="1268"/>
    </location>
</feature>
<dbReference type="Pfam" id="PF00096">
    <property type="entry name" value="zf-C2H2"/>
    <property type="match status" value="4"/>
</dbReference>
<feature type="region of interest" description="Disordered" evidence="12">
    <location>
        <begin position="897"/>
        <end position="927"/>
    </location>
</feature>
<keyword evidence="2" id="KW-0479">Metal-binding</keyword>
<organism evidence="14 15">
    <name type="scientific">Anopheles culicifacies</name>
    <dbReference type="NCBI Taxonomy" id="139723"/>
    <lineage>
        <taxon>Eukaryota</taxon>
        <taxon>Metazoa</taxon>
        <taxon>Ecdysozoa</taxon>
        <taxon>Arthropoda</taxon>
        <taxon>Hexapoda</taxon>
        <taxon>Insecta</taxon>
        <taxon>Pterygota</taxon>
        <taxon>Neoptera</taxon>
        <taxon>Endopterygota</taxon>
        <taxon>Diptera</taxon>
        <taxon>Nematocera</taxon>
        <taxon>Culicoidea</taxon>
        <taxon>Culicidae</taxon>
        <taxon>Anophelinae</taxon>
        <taxon>Anopheles</taxon>
        <taxon>culicifacies species complex</taxon>
    </lineage>
</organism>
<dbReference type="VEuPathDB" id="VectorBase:ACUA007366"/>
<dbReference type="Pfam" id="PF13912">
    <property type="entry name" value="zf-C2H2_6"/>
    <property type="match status" value="2"/>
</dbReference>
<feature type="region of interest" description="Disordered" evidence="12">
    <location>
        <begin position="341"/>
        <end position="360"/>
    </location>
</feature>
<evidence type="ECO:0000256" key="7">
    <source>
        <dbReference type="ARBA" id="ARBA00023125"/>
    </source>
</evidence>
<keyword evidence="15" id="KW-1185">Reference proteome</keyword>
<feature type="coiled-coil region" evidence="11">
    <location>
        <begin position="952"/>
        <end position="979"/>
    </location>
</feature>
<dbReference type="SMART" id="SM00355">
    <property type="entry name" value="ZnF_C2H2"/>
    <property type="match status" value="14"/>
</dbReference>
<feature type="region of interest" description="Disordered" evidence="12">
    <location>
        <begin position="295"/>
        <end position="321"/>
    </location>
</feature>
<evidence type="ECO:0000256" key="10">
    <source>
        <dbReference type="PROSITE-ProRule" id="PRU00042"/>
    </source>
</evidence>
<evidence type="ECO:0000256" key="5">
    <source>
        <dbReference type="ARBA" id="ARBA00022833"/>
    </source>
</evidence>
<dbReference type="Gene3D" id="3.30.160.60">
    <property type="entry name" value="Classic Zinc Finger"/>
    <property type="match status" value="6"/>
</dbReference>
<proteinExistence type="predicted"/>
<feature type="region of interest" description="Disordered" evidence="12">
    <location>
        <begin position="1457"/>
        <end position="1477"/>
    </location>
</feature>
<feature type="compositionally biased region" description="Basic residues" evidence="12">
    <location>
        <begin position="665"/>
        <end position="681"/>
    </location>
</feature>
<feature type="domain" description="C2H2-type" evidence="13">
    <location>
        <begin position="1814"/>
        <end position="1842"/>
    </location>
</feature>
<evidence type="ECO:0000256" key="9">
    <source>
        <dbReference type="ARBA" id="ARBA00023242"/>
    </source>
</evidence>